<evidence type="ECO:0000313" key="8">
    <source>
        <dbReference type="Proteomes" id="UP000887568"/>
    </source>
</evidence>
<accession>A0A914AFQ3</accession>
<keyword evidence="4" id="KW-0418">Kinase</keyword>
<protein>
    <recommendedName>
        <fullName evidence="6">Alpha-type protein kinase domain-containing protein</fullName>
    </recommendedName>
</protein>
<dbReference type="OMA" id="VNDSSWE"/>
<dbReference type="PANTHER" id="PTHR45992">
    <property type="entry name" value="EUKARYOTIC ELONGATION FACTOR 2 KINASE-RELATED"/>
    <property type="match status" value="1"/>
</dbReference>
<dbReference type="InterPro" id="IPR004166">
    <property type="entry name" value="a-kinase_dom"/>
</dbReference>
<dbReference type="EnsemblMetazoa" id="XM_038206630.1">
    <property type="protein sequence ID" value="XP_038062558.1"/>
    <property type="gene ID" value="LOC119733049"/>
</dbReference>
<evidence type="ECO:0000259" key="6">
    <source>
        <dbReference type="PROSITE" id="PS51158"/>
    </source>
</evidence>
<evidence type="ECO:0000256" key="3">
    <source>
        <dbReference type="ARBA" id="ARBA00022741"/>
    </source>
</evidence>
<keyword evidence="3" id="KW-0547">Nucleotide-binding</keyword>
<proteinExistence type="predicted"/>
<dbReference type="Proteomes" id="UP000887568">
    <property type="component" value="Unplaced"/>
</dbReference>
<dbReference type="RefSeq" id="XP_038062558.1">
    <property type="nucleotide sequence ID" value="XM_038206630.1"/>
</dbReference>
<feature type="domain" description="Alpha-type protein kinase" evidence="6">
    <location>
        <begin position="1"/>
        <end position="260"/>
    </location>
</feature>
<evidence type="ECO:0000256" key="5">
    <source>
        <dbReference type="ARBA" id="ARBA00022840"/>
    </source>
</evidence>
<dbReference type="AlphaFoldDB" id="A0A914AFQ3"/>
<dbReference type="Pfam" id="PF02816">
    <property type="entry name" value="Alpha_kinase"/>
    <property type="match status" value="1"/>
</dbReference>
<keyword evidence="1" id="KW-0723">Serine/threonine-protein kinase</keyword>
<dbReference type="OrthoDB" id="301415at2759"/>
<dbReference type="Gene3D" id="3.20.200.10">
    <property type="entry name" value="MHCK/EF2 kinase"/>
    <property type="match status" value="1"/>
</dbReference>
<keyword evidence="8" id="KW-1185">Reference proteome</keyword>
<evidence type="ECO:0000256" key="4">
    <source>
        <dbReference type="ARBA" id="ARBA00022777"/>
    </source>
</evidence>
<evidence type="ECO:0000313" key="7">
    <source>
        <dbReference type="EnsemblMetazoa" id="XP_038062558.1"/>
    </source>
</evidence>
<dbReference type="GeneID" id="119733049"/>
<sequence>MGNSQSHSSEPFTENGVEKYAKFDDDWFAEGASRYAYRGKINSVSMGWFKRSERCVVKLYKEKYSARLKEDAWKADNRASLKAQETSVAFNVHYSGKSSARVEVLTPTISQVKTFAAHKQLVGDPVPKTIRGTHIGRTAKADVMVPEGASVAIERLLPGRYVHFLSNSSYVNPDVDTLVPEAFSHFTYHESEGEILVMDLQGVYNGKSYVFTDPSVHSMEKHGKKFGYYGPADLGVYGVMKFFLDHKCNRLCKGLLTPDTSGIPIEMRGDLIQAIKAIEARSSTTYTYELVVNSGLAAEKLQNLHTEIAQALTKSGSTIPETVC</sequence>
<keyword evidence="5" id="KW-0067">ATP-binding</keyword>
<dbReference type="PROSITE" id="PS51158">
    <property type="entry name" value="ALPHA_KINASE"/>
    <property type="match status" value="1"/>
</dbReference>
<reference evidence="7" key="1">
    <citation type="submission" date="2022-11" db="UniProtKB">
        <authorList>
            <consortium name="EnsemblMetazoa"/>
        </authorList>
    </citation>
    <scope>IDENTIFICATION</scope>
</reference>
<evidence type="ECO:0000256" key="2">
    <source>
        <dbReference type="ARBA" id="ARBA00022679"/>
    </source>
</evidence>
<dbReference type="SMART" id="SM00811">
    <property type="entry name" value="Alpha_kinase"/>
    <property type="match status" value="1"/>
</dbReference>
<dbReference type="SUPFAM" id="SSF56112">
    <property type="entry name" value="Protein kinase-like (PK-like)"/>
    <property type="match status" value="1"/>
</dbReference>
<dbReference type="InterPro" id="IPR011009">
    <property type="entry name" value="Kinase-like_dom_sf"/>
</dbReference>
<organism evidence="7 8">
    <name type="scientific">Patiria miniata</name>
    <name type="common">Bat star</name>
    <name type="synonym">Asterina miniata</name>
    <dbReference type="NCBI Taxonomy" id="46514"/>
    <lineage>
        <taxon>Eukaryota</taxon>
        <taxon>Metazoa</taxon>
        <taxon>Echinodermata</taxon>
        <taxon>Eleutherozoa</taxon>
        <taxon>Asterozoa</taxon>
        <taxon>Asteroidea</taxon>
        <taxon>Valvatacea</taxon>
        <taxon>Valvatida</taxon>
        <taxon>Asterinidae</taxon>
        <taxon>Patiria</taxon>
    </lineage>
</organism>
<dbReference type="GO" id="GO:0004674">
    <property type="term" value="F:protein serine/threonine kinase activity"/>
    <property type="evidence" value="ECO:0007669"/>
    <property type="project" value="UniProtKB-KW"/>
</dbReference>
<keyword evidence="2" id="KW-0808">Transferase</keyword>
<evidence type="ECO:0000256" key="1">
    <source>
        <dbReference type="ARBA" id="ARBA00022527"/>
    </source>
</evidence>
<dbReference type="CDD" id="cd04515">
    <property type="entry name" value="Alpha_kinase"/>
    <property type="match status" value="1"/>
</dbReference>
<dbReference type="InterPro" id="IPR051852">
    <property type="entry name" value="Alpha-type_PK"/>
</dbReference>
<name>A0A914AFQ3_PATMI</name>
<dbReference type="PANTHER" id="PTHR45992:SF11">
    <property type="entry name" value="ALPHA-TYPE PROTEIN KINASE DOMAIN-CONTAINING PROTEIN"/>
    <property type="match status" value="1"/>
</dbReference>
<dbReference type="GO" id="GO:0005524">
    <property type="term" value="F:ATP binding"/>
    <property type="evidence" value="ECO:0007669"/>
    <property type="project" value="UniProtKB-KW"/>
</dbReference>